<dbReference type="EMBL" id="PCXU01000001">
    <property type="protein sequence ID" value="PIR43941.1"/>
    <property type="molecule type" value="Genomic_DNA"/>
</dbReference>
<dbReference type="Gene3D" id="3.20.20.80">
    <property type="entry name" value="Glycosidases"/>
    <property type="match status" value="1"/>
</dbReference>
<keyword evidence="3" id="KW-1133">Transmembrane helix</keyword>
<proteinExistence type="predicted"/>
<evidence type="ECO:0000259" key="4">
    <source>
        <dbReference type="PROSITE" id="PS51910"/>
    </source>
</evidence>
<dbReference type="InterPro" id="IPR017853">
    <property type="entry name" value="GH"/>
</dbReference>
<dbReference type="Proteomes" id="UP000230214">
    <property type="component" value="Unassembled WGS sequence"/>
</dbReference>
<evidence type="ECO:0000313" key="6">
    <source>
        <dbReference type="Proteomes" id="UP000230214"/>
    </source>
</evidence>
<evidence type="ECO:0000256" key="1">
    <source>
        <dbReference type="ARBA" id="ARBA00022801"/>
    </source>
</evidence>
<dbReference type="PROSITE" id="PS51910">
    <property type="entry name" value="GH18_2"/>
    <property type="match status" value="1"/>
</dbReference>
<comment type="caution">
    <text evidence="5">The sequence shown here is derived from an EMBL/GenBank/DDBJ whole genome shotgun (WGS) entry which is preliminary data.</text>
</comment>
<protein>
    <recommendedName>
        <fullName evidence="4">GH18 domain-containing protein</fullName>
    </recommendedName>
</protein>
<dbReference type="InterPro" id="IPR011583">
    <property type="entry name" value="Chitinase_II/V-like_cat"/>
</dbReference>
<dbReference type="GO" id="GO:0008061">
    <property type="term" value="F:chitin binding"/>
    <property type="evidence" value="ECO:0007669"/>
    <property type="project" value="InterPro"/>
</dbReference>
<dbReference type="SMART" id="SM00636">
    <property type="entry name" value="Glyco_18"/>
    <property type="match status" value="1"/>
</dbReference>
<reference evidence="5 6" key="1">
    <citation type="submission" date="2017-09" db="EMBL/GenBank/DDBJ databases">
        <title>Depth-based differentiation of microbial function through sediment-hosted aquifers and enrichment of novel symbionts in the deep terrestrial subsurface.</title>
        <authorList>
            <person name="Probst A.J."/>
            <person name="Ladd B."/>
            <person name="Jarett J.K."/>
            <person name="Geller-Mcgrath D.E."/>
            <person name="Sieber C.M."/>
            <person name="Emerson J.B."/>
            <person name="Anantharaman K."/>
            <person name="Thomas B.C."/>
            <person name="Malmstrom R."/>
            <person name="Stieglmeier M."/>
            <person name="Klingl A."/>
            <person name="Woyke T."/>
            <person name="Ryan C.M."/>
            <person name="Banfield J.F."/>
        </authorList>
    </citation>
    <scope>NUCLEOTIDE SEQUENCE [LARGE SCALE GENOMIC DNA]</scope>
    <source>
        <strain evidence="5">CG10_big_fil_rev_8_21_14_0_10_32_10</strain>
    </source>
</reference>
<keyword evidence="2" id="KW-0326">Glycosidase</keyword>
<feature type="domain" description="GH18" evidence="4">
    <location>
        <begin position="58"/>
        <end position="411"/>
    </location>
</feature>
<organism evidence="5 6">
    <name type="scientific">candidate division WWE3 bacterium CG10_big_fil_rev_8_21_14_0_10_32_10</name>
    <dbReference type="NCBI Taxonomy" id="1975090"/>
    <lineage>
        <taxon>Bacteria</taxon>
        <taxon>Katanobacteria</taxon>
    </lineage>
</organism>
<dbReference type="InterPro" id="IPR001223">
    <property type="entry name" value="Glyco_hydro18_cat"/>
</dbReference>
<keyword evidence="3" id="KW-0812">Transmembrane</keyword>
<sequence>MKVFFARNFIVSLLIFFLLLFVVIYILYSQLSIKNLLHPSLNFLESETNTYTLKNLKKVSYGFLPYWSIGDFNYDFSTLTDLAYFTIALNSDGTIKKIDPETGNLDPSYNTWSNSSKLKDILQKSRESGVRNTITIAIHDNDSIEKFLNCNTCWVTSYKALNTEVKNNFILGLNFDFEYVGDPIDNIDLKYTEYITYLSKKFKSDYGKNFLIVVSVYADSAIKSRLMNIDSLNTNDIDYLFIMAYDFYRPTSSTSGPVAPIGGSPQKYEYDITSTNIDYLAKISPGKLILGLPFYGYNWIVESYEPYSARVDGNDYTGYSISQHYSAIKEKIESESIDVLWDEDAKSPYFSYYNEDTGVIRQVFFENQKSIQEKVDFAQKNNYAGVGIWALGYTGGDTQLFLPIEKYLSIDN</sequence>
<keyword evidence="1" id="KW-0378">Hydrolase</keyword>
<feature type="transmembrane region" description="Helical" evidence="3">
    <location>
        <begin position="9"/>
        <end position="28"/>
    </location>
</feature>
<dbReference type="InterPro" id="IPR029070">
    <property type="entry name" value="Chitinase_insertion_sf"/>
</dbReference>
<dbReference type="GO" id="GO:0009313">
    <property type="term" value="P:oligosaccharide catabolic process"/>
    <property type="evidence" value="ECO:0007669"/>
    <property type="project" value="TreeGrafter"/>
</dbReference>
<dbReference type="AlphaFoldDB" id="A0A2H0RBM3"/>
<gene>
    <name evidence="5" type="ORF">COV24_00075</name>
</gene>
<keyword evidence="3" id="KW-0472">Membrane</keyword>
<accession>A0A2H0RBM3</accession>
<dbReference type="GO" id="GO:0016798">
    <property type="term" value="F:hydrolase activity, acting on glycosyl bonds"/>
    <property type="evidence" value="ECO:0007669"/>
    <property type="project" value="UniProtKB-KW"/>
</dbReference>
<dbReference type="Pfam" id="PF00704">
    <property type="entry name" value="Glyco_hydro_18"/>
    <property type="match status" value="1"/>
</dbReference>
<dbReference type="Gene3D" id="3.10.50.10">
    <property type="match status" value="1"/>
</dbReference>
<dbReference type="PANTHER" id="PTHR46290">
    <property type="entry name" value="DI-N-ACETYLCHITOBIASE"/>
    <property type="match status" value="1"/>
</dbReference>
<dbReference type="PANTHER" id="PTHR46290:SF1">
    <property type="entry name" value="DI-N-ACETYLCHITOBIASE"/>
    <property type="match status" value="1"/>
</dbReference>
<name>A0A2H0RBM3_UNCKA</name>
<evidence type="ECO:0000256" key="2">
    <source>
        <dbReference type="ARBA" id="ARBA00023295"/>
    </source>
</evidence>
<evidence type="ECO:0000313" key="5">
    <source>
        <dbReference type="EMBL" id="PIR43941.1"/>
    </source>
</evidence>
<evidence type="ECO:0000256" key="3">
    <source>
        <dbReference type="SAM" id="Phobius"/>
    </source>
</evidence>
<dbReference type="InterPro" id="IPR051887">
    <property type="entry name" value="GH18_Domain-Containing"/>
</dbReference>
<dbReference type="SUPFAM" id="SSF51445">
    <property type="entry name" value="(Trans)glycosidases"/>
    <property type="match status" value="1"/>
</dbReference>